<proteinExistence type="predicted"/>
<keyword evidence="2" id="KW-1185">Reference proteome</keyword>
<sequence length="60" mass="6914">MIDRIGEMEIEYLQETAPTKEIAIRKIEHYITATWGASGENGHYGFRVLSSQESNQFLRP</sequence>
<organism evidence="1 2">
    <name type="scientific">Chitinophaga rupis</name>
    <dbReference type="NCBI Taxonomy" id="573321"/>
    <lineage>
        <taxon>Bacteria</taxon>
        <taxon>Pseudomonadati</taxon>
        <taxon>Bacteroidota</taxon>
        <taxon>Chitinophagia</taxon>
        <taxon>Chitinophagales</taxon>
        <taxon>Chitinophagaceae</taxon>
        <taxon>Chitinophaga</taxon>
    </lineage>
</organism>
<evidence type="ECO:0000313" key="2">
    <source>
        <dbReference type="Proteomes" id="UP000198984"/>
    </source>
</evidence>
<name>A0A1H8IQX2_9BACT</name>
<gene>
    <name evidence="1" type="ORF">SAMN04488505_11253</name>
</gene>
<accession>A0A1H8IQX2</accession>
<protein>
    <submittedName>
        <fullName evidence="1">Uncharacterized protein</fullName>
    </submittedName>
</protein>
<dbReference type="Proteomes" id="UP000198984">
    <property type="component" value="Unassembled WGS sequence"/>
</dbReference>
<reference evidence="1 2" key="1">
    <citation type="submission" date="2016-10" db="EMBL/GenBank/DDBJ databases">
        <authorList>
            <person name="de Groot N.N."/>
        </authorList>
    </citation>
    <scope>NUCLEOTIDE SEQUENCE [LARGE SCALE GENOMIC DNA]</scope>
    <source>
        <strain evidence="1 2">DSM 21039</strain>
    </source>
</reference>
<evidence type="ECO:0000313" key="1">
    <source>
        <dbReference type="EMBL" id="SEN70974.1"/>
    </source>
</evidence>
<dbReference type="AlphaFoldDB" id="A0A1H8IQX2"/>
<dbReference type="EMBL" id="FOBB01000012">
    <property type="protein sequence ID" value="SEN70974.1"/>
    <property type="molecule type" value="Genomic_DNA"/>
</dbReference>